<dbReference type="InterPro" id="IPR029017">
    <property type="entry name" value="Enolase-like_N"/>
</dbReference>
<evidence type="ECO:0000256" key="1">
    <source>
        <dbReference type="ARBA" id="ARBA00023239"/>
    </source>
</evidence>
<feature type="domain" description="Mandelate racemase/muconate lactonizing enzyme C-terminal" evidence="2">
    <location>
        <begin position="123"/>
        <end position="229"/>
    </location>
</feature>
<dbReference type="SUPFAM" id="SSF51604">
    <property type="entry name" value="Enolase C-terminal domain-like"/>
    <property type="match status" value="1"/>
</dbReference>
<dbReference type="InterPro" id="IPR013342">
    <property type="entry name" value="Mandelate_racemase_C"/>
</dbReference>
<dbReference type="SUPFAM" id="SSF54826">
    <property type="entry name" value="Enolase N-terminal domain-like"/>
    <property type="match status" value="1"/>
</dbReference>
<dbReference type="PROSITE" id="PS00908">
    <property type="entry name" value="MR_MLE_1"/>
    <property type="match status" value="1"/>
</dbReference>
<dbReference type="PANTHER" id="PTHR48080:SF2">
    <property type="entry name" value="D-GALACTONATE DEHYDRATASE"/>
    <property type="match status" value="1"/>
</dbReference>
<dbReference type="Gene3D" id="3.30.390.10">
    <property type="entry name" value="Enolase-like, N-terminal domain"/>
    <property type="match status" value="1"/>
</dbReference>
<dbReference type="Gene3D" id="3.20.20.120">
    <property type="entry name" value="Enolase-like C-terminal domain"/>
    <property type="match status" value="1"/>
</dbReference>
<evidence type="ECO:0000313" key="3">
    <source>
        <dbReference type="EMBL" id="CAA9589582.1"/>
    </source>
</evidence>
<dbReference type="InterPro" id="IPR018110">
    <property type="entry name" value="Mandel_Rmase/mucon_lact_enz_CS"/>
</dbReference>
<dbReference type="InterPro" id="IPR013341">
    <property type="entry name" value="Mandelate_racemase_N_dom"/>
</dbReference>
<dbReference type="EMBL" id="CADCWM010001187">
    <property type="protein sequence ID" value="CAA9589582.1"/>
    <property type="molecule type" value="Genomic_DNA"/>
</dbReference>
<dbReference type="SMART" id="SM00922">
    <property type="entry name" value="MR_MLE"/>
    <property type="match status" value="1"/>
</dbReference>
<proteinExistence type="predicted"/>
<evidence type="ECO:0000259" key="2">
    <source>
        <dbReference type="SMART" id="SM00922"/>
    </source>
</evidence>
<keyword evidence="1" id="KW-0456">Lyase</keyword>
<dbReference type="InterPro" id="IPR034593">
    <property type="entry name" value="DgoD-like"/>
</dbReference>
<dbReference type="SFLD" id="SFLDS00001">
    <property type="entry name" value="Enolase"/>
    <property type="match status" value="1"/>
</dbReference>
<reference evidence="3" key="1">
    <citation type="submission" date="2020-02" db="EMBL/GenBank/DDBJ databases">
        <authorList>
            <person name="Meier V. D."/>
        </authorList>
    </citation>
    <scope>NUCLEOTIDE SEQUENCE</scope>
    <source>
        <strain evidence="3">AVDCRST_MAG88</strain>
    </source>
</reference>
<gene>
    <name evidence="3" type="ORF">AVDCRST_MAG88-4611</name>
</gene>
<dbReference type="InterPro" id="IPR029065">
    <property type="entry name" value="Enolase_C-like"/>
</dbReference>
<name>A0A6J4VXS4_9BACT</name>
<dbReference type="GO" id="GO:0009063">
    <property type="term" value="P:amino acid catabolic process"/>
    <property type="evidence" value="ECO:0007669"/>
    <property type="project" value="InterPro"/>
</dbReference>
<dbReference type="AlphaFoldDB" id="A0A6J4VXS4"/>
<organism evidence="3">
    <name type="scientific">uncultured Thermomicrobiales bacterium</name>
    <dbReference type="NCBI Taxonomy" id="1645740"/>
    <lineage>
        <taxon>Bacteria</taxon>
        <taxon>Pseudomonadati</taxon>
        <taxon>Thermomicrobiota</taxon>
        <taxon>Thermomicrobia</taxon>
        <taxon>Thermomicrobiales</taxon>
        <taxon>environmental samples</taxon>
    </lineage>
</organism>
<dbReference type="CDD" id="cd03316">
    <property type="entry name" value="MR_like"/>
    <property type="match status" value="1"/>
</dbReference>
<feature type="non-terminal residue" evidence="3">
    <location>
        <position position="237"/>
    </location>
</feature>
<dbReference type="GO" id="GO:0016829">
    <property type="term" value="F:lyase activity"/>
    <property type="evidence" value="ECO:0007669"/>
    <property type="project" value="UniProtKB-KW"/>
</dbReference>
<dbReference type="Pfam" id="PF13378">
    <property type="entry name" value="MR_MLE_C"/>
    <property type="match status" value="1"/>
</dbReference>
<accession>A0A6J4VXS4</accession>
<sequence length="237" mass="26212">MKIERITPYLVDRCLLVRVYTDAGIVGTGEAGLWAHHRIVHTAIEDLAAYFVGQDPSRIEHHYQAVTRNTHFSGPVLSAALSAIDIALWDILGQEVGKPVHQLLGGKCREKVRVFANVVGDSLEERAASARGAIERGYTSLRTTPFFGGWERQPPTRYLGDAIAIVGVIRDAVGYEIDLGLEIHRNLGPDEAVNLARELAPFRILYYEDPVAPESLEALRYVARHVDIPIAAGERCH</sequence>
<dbReference type="InterPro" id="IPR036849">
    <property type="entry name" value="Enolase-like_C_sf"/>
</dbReference>
<protein>
    <recommendedName>
        <fullName evidence="2">Mandelate racemase/muconate lactonizing enzyme C-terminal domain-containing protein</fullName>
    </recommendedName>
</protein>
<dbReference type="PANTHER" id="PTHR48080">
    <property type="entry name" value="D-GALACTONATE DEHYDRATASE-RELATED"/>
    <property type="match status" value="1"/>
</dbReference>
<dbReference type="Pfam" id="PF02746">
    <property type="entry name" value="MR_MLE_N"/>
    <property type="match status" value="1"/>
</dbReference>